<sequence>MKKAGYASDTLMDASRTTRCYCDSSRQVHRQKRLTTGLTTAARFDSPLRPVSLTTRSGLAKPCVRATNLWISAGQQITVTTTGNAARSCQTVKQPATMSLLLRDGWATWFRFQQPRRFPVASWWLAGETDLAPCFHRVALKLSKIIIRRCSL</sequence>
<dbReference type="Proteomes" id="UP000069272">
    <property type="component" value="Chromosome 3R"/>
</dbReference>
<reference evidence="1 2" key="1">
    <citation type="journal article" date="2017" name="G3 (Bethesda)">
        <title>The Physical Genome Mapping of Anopheles albimanus Corrected Scaffold Misassemblies and Identified Interarm Rearrangements in Genus Anopheles.</title>
        <authorList>
            <person name="Artemov G.N."/>
            <person name="Peery A.N."/>
            <person name="Jiang X."/>
            <person name="Tu Z."/>
            <person name="Stegniy V.N."/>
            <person name="Sharakhova M.V."/>
            <person name="Sharakhov I.V."/>
        </authorList>
    </citation>
    <scope>NUCLEOTIDE SEQUENCE [LARGE SCALE GENOMIC DNA]</scope>
    <source>
        <strain evidence="1 2">ALBI9_A</strain>
    </source>
</reference>
<dbReference type="VEuPathDB" id="VectorBase:AALB014629"/>
<dbReference type="AlphaFoldDB" id="A0A182FYD6"/>
<protein>
    <submittedName>
        <fullName evidence="1">Uncharacterized protein</fullName>
    </submittedName>
</protein>
<keyword evidence="2" id="KW-1185">Reference proteome</keyword>
<evidence type="ECO:0000313" key="1">
    <source>
        <dbReference type="EnsemblMetazoa" id="AALB014629-PA"/>
    </source>
</evidence>
<organism evidence="1 2">
    <name type="scientific">Anopheles albimanus</name>
    <name type="common">New world malaria mosquito</name>
    <dbReference type="NCBI Taxonomy" id="7167"/>
    <lineage>
        <taxon>Eukaryota</taxon>
        <taxon>Metazoa</taxon>
        <taxon>Ecdysozoa</taxon>
        <taxon>Arthropoda</taxon>
        <taxon>Hexapoda</taxon>
        <taxon>Insecta</taxon>
        <taxon>Pterygota</taxon>
        <taxon>Neoptera</taxon>
        <taxon>Endopterygota</taxon>
        <taxon>Diptera</taxon>
        <taxon>Nematocera</taxon>
        <taxon>Culicoidea</taxon>
        <taxon>Culicidae</taxon>
        <taxon>Anophelinae</taxon>
        <taxon>Anopheles</taxon>
    </lineage>
</organism>
<reference evidence="1" key="2">
    <citation type="submission" date="2022-08" db="UniProtKB">
        <authorList>
            <consortium name="EnsemblMetazoa"/>
        </authorList>
    </citation>
    <scope>IDENTIFICATION</scope>
    <source>
        <strain evidence="1">STECLA/ALBI9_A</strain>
    </source>
</reference>
<evidence type="ECO:0000313" key="2">
    <source>
        <dbReference type="Proteomes" id="UP000069272"/>
    </source>
</evidence>
<dbReference type="EnsemblMetazoa" id="AALB014629-RA">
    <property type="protein sequence ID" value="AALB014629-PA"/>
    <property type="gene ID" value="AALB014629"/>
</dbReference>
<accession>A0A182FYD6</accession>
<name>A0A182FYD6_ANOAL</name>
<proteinExistence type="predicted"/>